<accession>X1SRS6</accession>
<dbReference type="SUPFAM" id="SSF54631">
    <property type="entry name" value="CBS-domain pair"/>
    <property type="match status" value="1"/>
</dbReference>
<feature type="domain" description="CBS" evidence="3">
    <location>
        <begin position="8"/>
        <end position="65"/>
    </location>
</feature>
<dbReference type="SMART" id="SM00116">
    <property type="entry name" value="CBS"/>
    <property type="match status" value="2"/>
</dbReference>
<evidence type="ECO:0000259" key="3">
    <source>
        <dbReference type="PROSITE" id="PS51371"/>
    </source>
</evidence>
<dbReference type="InterPro" id="IPR000644">
    <property type="entry name" value="CBS_dom"/>
</dbReference>
<keyword evidence="1" id="KW-0129">CBS domain</keyword>
<feature type="region of interest" description="Disordered" evidence="2">
    <location>
        <begin position="134"/>
        <end position="160"/>
    </location>
</feature>
<proteinExistence type="predicted"/>
<sequence>MLEAKDLMTKNVICIKKDIPVIDAIKLMAKNNITGIPVVEDDGVLVGILSEQNVLRLFHTFEDEKGRTVNDFMTQPAIHFEEDEPLLDVCYCLRDNSIRRVPVTSKGKVVGVISRSDILKCILKLLDDENAVPAGGAPNNKKQPVSATTLQSSSLHNTSK</sequence>
<dbReference type="AlphaFoldDB" id="X1SRS6"/>
<evidence type="ECO:0000313" key="4">
    <source>
        <dbReference type="EMBL" id="GAI78040.1"/>
    </source>
</evidence>
<dbReference type="InterPro" id="IPR051257">
    <property type="entry name" value="Diverse_CBS-Domain"/>
</dbReference>
<name>X1SRS6_9ZZZZ</name>
<dbReference type="PROSITE" id="PS51371">
    <property type="entry name" value="CBS"/>
    <property type="match status" value="2"/>
</dbReference>
<feature type="compositionally biased region" description="Polar residues" evidence="2">
    <location>
        <begin position="140"/>
        <end position="160"/>
    </location>
</feature>
<evidence type="ECO:0000256" key="2">
    <source>
        <dbReference type="SAM" id="MobiDB-lite"/>
    </source>
</evidence>
<dbReference type="PANTHER" id="PTHR43080">
    <property type="entry name" value="CBS DOMAIN-CONTAINING PROTEIN CBSX3, MITOCHONDRIAL"/>
    <property type="match status" value="1"/>
</dbReference>
<protein>
    <recommendedName>
        <fullName evidence="3">CBS domain-containing protein</fullName>
    </recommendedName>
</protein>
<comment type="caution">
    <text evidence="4">The sequence shown here is derived from an EMBL/GenBank/DDBJ whole genome shotgun (WGS) entry which is preliminary data.</text>
</comment>
<dbReference type="InterPro" id="IPR046342">
    <property type="entry name" value="CBS_dom_sf"/>
</dbReference>
<organism evidence="4">
    <name type="scientific">marine sediment metagenome</name>
    <dbReference type="NCBI Taxonomy" id="412755"/>
    <lineage>
        <taxon>unclassified sequences</taxon>
        <taxon>metagenomes</taxon>
        <taxon>ecological metagenomes</taxon>
    </lineage>
</organism>
<feature type="domain" description="CBS" evidence="3">
    <location>
        <begin position="73"/>
        <end position="129"/>
    </location>
</feature>
<dbReference type="Pfam" id="PF00571">
    <property type="entry name" value="CBS"/>
    <property type="match status" value="2"/>
</dbReference>
<evidence type="ECO:0000256" key="1">
    <source>
        <dbReference type="ARBA" id="ARBA00023122"/>
    </source>
</evidence>
<dbReference type="EMBL" id="BARW01009244">
    <property type="protein sequence ID" value="GAI78040.1"/>
    <property type="molecule type" value="Genomic_DNA"/>
</dbReference>
<dbReference type="PANTHER" id="PTHR43080:SF26">
    <property type="entry name" value="REGULATORY PROTEIN"/>
    <property type="match status" value="1"/>
</dbReference>
<gene>
    <name evidence="4" type="ORF">S12H4_18664</name>
</gene>
<reference evidence="4" key="1">
    <citation type="journal article" date="2014" name="Front. Microbiol.">
        <title>High frequency of phylogenetically diverse reductive dehalogenase-homologous genes in deep subseafloor sedimentary metagenomes.</title>
        <authorList>
            <person name="Kawai M."/>
            <person name="Futagami T."/>
            <person name="Toyoda A."/>
            <person name="Takaki Y."/>
            <person name="Nishi S."/>
            <person name="Hori S."/>
            <person name="Arai W."/>
            <person name="Tsubouchi T."/>
            <person name="Morono Y."/>
            <person name="Uchiyama I."/>
            <person name="Ito T."/>
            <person name="Fujiyama A."/>
            <person name="Inagaki F."/>
            <person name="Takami H."/>
        </authorList>
    </citation>
    <scope>NUCLEOTIDE SEQUENCE</scope>
    <source>
        <strain evidence="4">Expedition CK06-06</strain>
    </source>
</reference>
<dbReference type="Gene3D" id="3.10.580.10">
    <property type="entry name" value="CBS-domain"/>
    <property type="match status" value="1"/>
</dbReference>